<evidence type="ECO:0000259" key="1">
    <source>
        <dbReference type="Pfam" id="PF08909"/>
    </source>
</evidence>
<gene>
    <name evidence="2" type="ORF">GTU67_08485</name>
</gene>
<keyword evidence="3" id="KW-1185">Reference proteome</keyword>
<name>A0A842HP09_9BURK</name>
<comment type="caution">
    <text evidence="2">The sequence shown here is derived from an EMBL/GenBank/DDBJ whole genome shotgun (WGS) entry which is preliminary data.</text>
</comment>
<dbReference type="AlphaFoldDB" id="A0A842HP09"/>
<dbReference type="InterPro" id="IPR015005">
    <property type="entry name" value="DUF1854"/>
</dbReference>
<dbReference type="EMBL" id="JACJUU010000005">
    <property type="protein sequence ID" value="MBC2769946.1"/>
    <property type="molecule type" value="Genomic_DNA"/>
</dbReference>
<reference evidence="2 3" key="1">
    <citation type="submission" date="2020-08" db="EMBL/GenBank/DDBJ databases">
        <title>Paraeoetvoesia sp. YC-7-48 draft genome sequence.</title>
        <authorList>
            <person name="Yao L."/>
        </authorList>
    </citation>
    <scope>NUCLEOTIDE SEQUENCE [LARGE SCALE GENOMIC DNA]</scope>
    <source>
        <strain evidence="3">YC-7-48</strain>
    </source>
</reference>
<proteinExistence type="predicted"/>
<evidence type="ECO:0000313" key="3">
    <source>
        <dbReference type="Proteomes" id="UP000545386"/>
    </source>
</evidence>
<sequence length="155" mass="17276">MTTTNNPDLARDAMGHLQLRHDGQTCRVSAVRNFPITAPAEAISLVSPEGKELAQIARLDALDAATRALIESDLTQREFTPAILRILRISSRATPSTWDIDTDRGPTRLTLKGEEDIRRLNASTLLITDNHGVQFLLKSLSSLDRHSRRLLDHFL</sequence>
<accession>A0A842HP09</accession>
<organism evidence="2 3">
    <name type="scientific">Pusillimonas minor</name>
    <dbReference type="NCBI Taxonomy" id="2697024"/>
    <lineage>
        <taxon>Bacteria</taxon>
        <taxon>Pseudomonadati</taxon>
        <taxon>Pseudomonadota</taxon>
        <taxon>Betaproteobacteria</taxon>
        <taxon>Burkholderiales</taxon>
        <taxon>Alcaligenaceae</taxon>
        <taxon>Pusillimonas</taxon>
    </lineage>
</organism>
<protein>
    <submittedName>
        <fullName evidence="2">DUF1854 domain-containing protein</fullName>
    </submittedName>
</protein>
<dbReference type="Pfam" id="PF08909">
    <property type="entry name" value="DUF1854"/>
    <property type="match status" value="1"/>
</dbReference>
<evidence type="ECO:0000313" key="2">
    <source>
        <dbReference type="EMBL" id="MBC2769946.1"/>
    </source>
</evidence>
<dbReference type="Proteomes" id="UP000545386">
    <property type="component" value="Unassembled WGS sequence"/>
</dbReference>
<dbReference type="RefSeq" id="WP_185779658.1">
    <property type="nucleotide sequence ID" value="NZ_JACJUU010000005.1"/>
</dbReference>
<feature type="domain" description="DUF1854" evidence="1">
    <location>
        <begin position="27"/>
        <end position="154"/>
    </location>
</feature>